<evidence type="ECO:0000256" key="5">
    <source>
        <dbReference type="SAM" id="MobiDB-lite"/>
    </source>
</evidence>
<dbReference type="InterPro" id="IPR034646">
    <property type="entry name" value="ADCK3_dom"/>
</dbReference>
<gene>
    <name evidence="7" type="ORF">PVAP13_5KG266700</name>
</gene>
<evidence type="ECO:0000256" key="3">
    <source>
        <dbReference type="ARBA" id="ARBA00022741"/>
    </source>
</evidence>
<feature type="compositionally biased region" description="Low complexity" evidence="5">
    <location>
        <begin position="38"/>
        <end position="50"/>
    </location>
</feature>
<keyword evidence="8" id="KW-1185">Reference proteome</keyword>
<feature type="compositionally biased region" description="Pro residues" evidence="5">
    <location>
        <begin position="83"/>
        <end position="94"/>
    </location>
</feature>
<feature type="region of interest" description="Disordered" evidence="5">
    <location>
        <begin position="124"/>
        <end position="163"/>
    </location>
</feature>
<feature type="compositionally biased region" description="Pro residues" evidence="5">
    <location>
        <begin position="129"/>
        <end position="147"/>
    </location>
</feature>
<dbReference type="CDD" id="cd13970">
    <property type="entry name" value="ABC1_ADCK3"/>
    <property type="match status" value="1"/>
</dbReference>
<proteinExistence type="inferred from homology"/>
<dbReference type="AlphaFoldDB" id="A0A8T0SK19"/>
<dbReference type="PANTHER" id="PTHR43851:SF3">
    <property type="entry name" value="COENZYME Q8"/>
    <property type="match status" value="1"/>
</dbReference>
<organism evidence="7 8">
    <name type="scientific">Panicum virgatum</name>
    <name type="common">Blackwell switchgrass</name>
    <dbReference type="NCBI Taxonomy" id="38727"/>
    <lineage>
        <taxon>Eukaryota</taxon>
        <taxon>Viridiplantae</taxon>
        <taxon>Streptophyta</taxon>
        <taxon>Embryophyta</taxon>
        <taxon>Tracheophyta</taxon>
        <taxon>Spermatophyta</taxon>
        <taxon>Magnoliopsida</taxon>
        <taxon>Liliopsida</taxon>
        <taxon>Poales</taxon>
        <taxon>Poaceae</taxon>
        <taxon>PACMAD clade</taxon>
        <taxon>Panicoideae</taxon>
        <taxon>Panicodae</taxon>
        <taxon>Paniceae</taxon>
        <taxon>Panicinae</taxon>
        <taxon>Panicum</taxon>
        <taxon>Panicum sect. Hiantes</taxon>
    </lineage>
</organism>
<feature type="compositionally biased region" description="Low complexity" evidence="5">
    <location>
        <begin position="59"/>
        <end position="70"/>
    </location>
</feature>
<comment type="similarity">
    <text evidence="1">Belongs to the protein kinase superfamily. ADCK protein kinase family.</text>
</comment>
<evidence type="ECO:0000313" key="8">
    <source>
        <dbReference type="Proteomes" id="UP000823388"/>
    </source>
</evidence>
<evidence type="ECO:0000313" key="7">
    <source>
        <dbReference type="EMBL" id="KAG2597303.1"/>
    </source>
</evidence>
<feature type="region of interest" description="Disordered" evidence="5">
    <location>
        <begin position="38"/>
        <end position="101"/>
    </location>
</feature>
<keyword evidence="4" id="KW-0067">ATP-binding</keyword>
<dbReference type="GO" id="GO:0005524">
    <property type="term" value="F:ATP binding"/>
    <property type="evidence" value="ECO:0007669"/>
    <property type="project" value="UniProtKB-KW"/>
</dbReference>
<dbReference type="EMBL" id="CM029045">
    <property type="protein sequence ID" value="KAG2597303.1"/>
    <property type="molecule type" value="Genomic_DNA"/>
</dbReference>
<dbReference type="Pfam" id="PF03109">
    <property type="entry name" value="ABC1"/>
    <property type="match status" value="1"/>
</dbReference>
<keyword evidence="2" id="KW-0808">Transferase</keyword>
<dbReference type="GO" id="GO:0006744">
    <property type="term" value="P:ubiquinone biosynthetic process"/>
    <property type="evidence" value="ECO:0007669"/>
    <property type="project" value="TreeGrafter"/>
</dbReference>
<dbReference type="InterPro" id="IPR004147">
    <property type="entry name" value="ABC1_dom"/>
</dbReference>
<keyword evidence="3" id="KW-0547">Nucleotide-binding</keyword>
<evidence type="ECO:0000256" key="4">
    <source>
        <dbReference type="ARBA" id="ARBA00022840"/>
    </source>
</evidence>
<dbReference type="InterPro" id="IPR051409">
    <property type="entry name" value="Atypical_kinase_ADCK"/>
</dbReference>
<dbReference type="PANTHER" id="PTHR43851">
    <property type="match status" value="1"/>
</dbReference>
<protein>
    <recommendedName>
        <fullName evidence="6">ABC1 atypical kinase-like domain-containing protein</fullName>
    </recommendedName>
</protein>
<dbReference type="Gene3D" id="1.10.510.10">
    <property type="entry name" value="Transferase(Phosphotransferase) domain 1"/>
    <property type="match status" value="1"/>
</dbReference>
<reference evidence="7" key="1">
    <citation type="submission" date="2020-05" db="EMBL/GenBank/DDBJ databases">
        <title>WGS assembly of Panicum virgatum.</title>
        <authorList>
            <person name="Lovell J.T."/>
            <person name="Jenkins J."/>
            <person name="Shu S."/>
            <person name="Juenger T.E."/>
            <person name="Schmutz J."/>
        </authorList>
    </citation>
    <scope>NUCLEOTIDE SEQUENCE</scope>
    <source>
        <strain evidence="7">AP13</strain>
    </source>
</reference>
<evidence type="ECO:0000259" key="6">
    <source>
        <dbReference type="Pfam" id="PF03109"/>
    </source>
</evidence>
<dbReference type="GO" id="GO:0016740">
    <property type="term" value="F:transferase activity"/>
    <property type="evidence" value="ECO:0007669"/>
    <property type="project" value="UniProtKB-KW"/>
</dbReference>
<dbReference type="Proteomes" id="UP000823388">
    <property type="component" value="Chromosome 5K"/>
</dbReference>
<accession>A0A8T0SK19</accession>
<feature type="domain" description="ABC1 atypical kinase-like" evidence="6">
    <location>
        <begin position="256"/>
        <end position="497"/>
    </location>
</feature>
<dbReference type="OrthoDB" id="201153at2759"/>
<evidence type="ECO:0000256" key="2">
    <source>
        <dbReference type="ARBA" id="ARBA00022679"/>
    </source>
</evidence>
<dbReference type="InterPro" id="IPR011009">
    <property type="entry name" value="Kinase-like_dom_sf"/>
</dbReference>
<evidence type="ECO:0000256" key="1">
    <source>
        <dbReference type="ARBA" id="ARBA00009670"/>
    </source>
</evidence>
<sequence length="610" mass="66139">MASRDLRRLLDGAALVAREATRGTSPRDVFRSALLAATDLAGLTRGTPRRPQAPPGAGPRPAAESSSSSSVVYFTHDDAAPSPQDPPLERPPAQEPAHPAGTQEIAGAGTAAAVAAEPAAVAAASPDPVAAPPEPSPLPPQAPPLPSPASVEKRRRLRERRVPSTPFTRALGFAGLGAGLAWGTVQESARRVMYGAPVDKHGKQSALSPFLSDQNAERVALALCRMRGAALKVGQMLSIQDESLVPPPVLAALDIVRQGADVMPRKQLNSVLDAELGTDWSSKLRSFDYEPLAAASIGQVHRAVLKDGSDVVMKIQYPGVADSIESDIENVRLLLTYTNLIPKGLFLDRAMKVAKQELARECDYVLEASNQKRYKELLSDSEGYYVPKVIDQLSSKKVLTSEFVPGVPIDKVAQLSQETRNYVGCKLLELTIKELFVFRFMQTDPNWSNFLYDDATRKFNLIDFGAARDFPKRFVDDYLRMVVACANKDRAGVIEMSRRLGFLTGEEPEVMLDAHVQAAFIVGVPFSKPGGHDFRANNITHSVSNLGATMLKHRLTPPPDEVYSLHRKLSGAFLACIKIGAVVPCRGMLFQVYEQYNFSNDYSDVASSTA</sequence>
<comment type="caution">
    <text evidence="7">The sequence shown here is derived from an EMBL/GenBank/DDBJ whole genome shotgun (WGS) entry which is preliminary data.</text>
</comment>
<name>A0A8T0SK19_PANVG</name>
<dbReference type="SUPFAM" id="SSF56112">
    <property type="entry name" value="Protein kinase-like (PK-like)"/>
    <property type="match status" value="1"/>
</dbReference>